<dbReference type="AlphaFoldDB" id="A0A067N6Y2"/>
<protein>
    <submittedName>
        <fullName evidence="2">Uncharacterized protein</fullName>
    </submittedName>
</protein>
<keyword evidence="1" id="KW-0472">Membrane</keyword>
<keyword evidence="1" id="KW-1133">Transmembrane helix</keyword>
<dbReference type="InParanoid" id="A0A067N6Y2"/>
<name>A0A067N6Y2_PLEO1</name>
<dbReference type="HOGENOM" id="CLU_1147586_0_0_1"/>
<evidence type="ECO:0000256" key="1">
    <source>
        <dbReference type="SAM" id="Phobius"/>
    </source>
</evidence>
<keyword evidence="1" id="KW-0812">Transmembrane</keyword>
<organism evidence="2 3">
    <name type="scientific">Pleurotus ostreatus (strain PC15)</name>
    <name type="common">Oyster mushroom</name>
    <dbReference type="NCBI Taxonomy" id="1137138"/>
    <lineage>
        <taxon>Eukaryota</taxon>
        <taxon>Fungi</taxon>
        <taxon>Dikarya</taxon>
        <taxon>Basidiomycota</taxon>
        <taxon>Agaricomycotina</taxon>
        <taxon>Agaricomycetes</taxon>
        <taxon>Agaricomycetidae</taxon>
        <taxon>Agaricales</taxon>
        <taxon>Pleurotineae</taxon>
        <taxon>Pleurotaceae</taxon>
        <taxon>Pleurotus</taxon>
    </lineage>
</organism>
<evidence type="ECO:0000313" key="2">
    <source>
        <dbReference type="EMBL" id="KDQ22720.1"/>
    </source>
</evidence>
<sequence length="242" mass="26997">MSFHDDERISALESLLNTTSRMARKAQVLADVVAAEMKFTRKTQRDALARISAVEQTVKLPNRRVPFLPRSSLSSNVSHQPPPKLKSHIATPIPRRVPSFTSCPPSPSISSLDFEEFDSLLANDDVEQRLPLKDPVAVEKIQPIDSLLANDDVERLDAVLAIPPPVIPPNGSPPAVGRTPHIMFLLRKSFLVFPRFALPPLWTVLLMALLGYFILGVLYLDIVGLDDLHYDILEGFRQRVPQ</sequence>
<feature type="transmembrane region" description="Helical" evidence="1">
    <location>
        <begin position="196"/>
        <end position="220"/>
    </location>
</feature>
<proteinExistence type="predicted"/>
<dbReference type="Proteomes" id="UP000027073">
    <property type="component" value="Unassembled WGS sequence"/>
</dbReference>
<dbReference type="EMBL" id="KL198014">
    <property type="protein sequence ID" value="KDQ22720.1"/>
    <property type="molecule type" value="Genomic_DNA"/>
</dbReference>
<dbReference type="VEuPathDB" id="FungiDB:PLEOSDRAFT_1109816"/>
<gene>
    <name evidence="2" type="ORF">PLEOSDRAFT_1109816</name>
</gene>
<reference evidence="3" key="1">
    <citation type="journal article" date="2014" name="Proc. Natl. Acad. Sci. U.S.A.">
        <title>Extensive sampling of basidiomycete genomes demonstrates inadequacy of the white-rot/brown-rot paradigm for wood decay fungi.</title>
        <authorList>
            <person name="Riley R."/>
            <person name="Salamov A.A."/>
            <person name="Brown D.W."/>
            <person name="Nagy L.G."/>
            <person name="Floudas D."/>
            <person name="Held B.W."/>
            <person name="Levasseur A."/>
            <person name="Lombard V."/>
            <person name="Morin E."/>
            <person name="Otillar R."/>
            <person name="Lindquist E.A."/>
            <person name="Sun H."/>
            <person name="LaButti K.M."/>
            <person name="Schmutz J."/>
            <person name="Jabbour D."/>
            <person name="Luo H."/>
            <person name="Baker S.E."/>
            <person name="Pisabarro A.G."/>
            <person name="Walton J.D."/>
            <person name="Blanchette R.A."/>
            <person name="Henrissat B."/>
            <person name="Martin F."/>
            <person name="Cullen D."/>
            <person name="Hibbett D.S."/>
            <person name="Grigoriev I.V."/>
        </authorList>
    </citation>
    <scope>NUCLEOTIDE SEQUENCE [LARGE SCALE GENOMIC DNA]</scope>
    <source>
        <strain evidence="3">PC15</strain>
    </source>
</reference>
<accession>A0A067N6Y2</accession>
<evidence type="ECO:0000313" key="3">
    <source>
        <dbReference type="Proteomes" id="UP000027073"/>
    </source>
</evidence>